<dbReference type="EMBL" id="JAOYFB010000001">
    <property type="protein sequence ID" value="KAK4003161.1"/>
    <property type="molecule type" value="Genomic_DNA"/>
</dbReference>
<evidence type="ECO:0000313" key="1">
    <source>
        <dbReference type="EMBL" id="KAK4003161.1"/>
    </source>
</evidence>
<accession>A0ABQ9YRJ7</accession>
<protein>
    <submittedName>
        <fullName evidence="1">Uncharacterized protein</fullName>
    </submittedName>
</protein>
<dbReference type="Proteomes" id="UP001234178">
    <property type="component" value="Unassembled WGS sequence"/>
</dbReference>
<gene>
    <name evidence="1" type="ORF">OUZ56_004943</name>
</gene>
<proteinExistence type="predicted"/>
<name>A0ABQ9YRJ7_9CRUS</name>
<keyword evidence="2" id="KW-1185">Reference proteome</keyword>
<evidence type="ECO:0000313" key="2">
    <source>
        <dbReference type="Proteomes" id="UP001234178"/>
    </source>
</evidence>
<sequence>MHHAVKQMNRILRALIRNKILGVSAAYFQATVPVKLRESDLRTVGATFESRKKGLRNIHNGRRLYTNEMDNTVMSGWTPQVPAELLSSSDALRPAASAIILRFRD</sequence>
<comment type="caution">
    <text evidence="1">The sequence shown here is derived from an EMBL/GenBank/DDBJ whole genome shotgun (WGS) entry which is preliminary data.</text>
</comment>
<reference evidence="1 2" key="1">
    <citation type="journal article" date="2023" name="Nucleic Acids Res.">
        <title>The hologenome of Daphnia magna reveals possible DNA methylation and microbiome-mediated evolution of the host genome.</title>
        <authorList>
            <person name="Chaturvedi A."/>
            <person name="Li X."/>
            <person name="Dhandapani V."/>
            <person name="Marshall H."/>
            <person name="Kissane S."/>
            <person name="Cuenca-Cambronero M."/>
            <person name="Asole G."/>
            <person name="Calvet F."/>
            <person name="Ruiz-Romero M."/>
            <person name="Marangio P."/>
            <person name="Guigo R."/>
            <person name="Rago D."/>
            <person name="Mirbahai L."/>
            <person name="Eastwood N."/>
            <person name="Colbourne J.K."/>
            <person name="Zhou J."/>
            <person name="Mallon E."/>
            <person name="Orsini L."/>
        </authorList>
    </citation>
    <scope>NUCLEOTIDE SEQUENCE [LARGE SCALE GENOMIC DNA]</scope>
    <source>
        <strain evidence="1">LRV0_1</strain>
    </source>
</reference>
<organism evidence="1 2">
    <name type="scientific">Daphnia magna</name>
    <dbReference type="NCBI Taxonomy" id="35525"/>
    <lineage>
        <taxon>Eukaryota</taxon>
        <taxon>Metazoa</taxon>
        <taxon>Ecdysozoa</taxon>
        <taxon>Arthropoda</taxon>
        <taxon>Crustacea</taxon>
        <taxon>Branchiopoda</taxon>
        <taxon>Diplostraca</taxon>
        <taxon>Cladocera</taxon>
        <taxon>Anomopoda</taxon>
        <taxon>Daphniidae</taxon>
        <taxon>Daphnia</taxon>
    </lineage>
</organism>